<dbReference type="Proteomes" id="UP000789390">
    <property type="component" value="Unassembled WGS sequence"/>
</dbReference>
<dbReference type="PANTHER" id="PTHR41153:SF2">
    <property type="entry name" value="RE41427P"/>
    <property type="match status" value="1"/>
</dbReference>
<name>A0A8J2RIF4_9CRUS</name>
<keyword evidence="2" id="KW-1185">Reference proteome</keyword>
<reference evidence="1" key="1">
    <citation type="submission" date="2021-11" db="EMBL/GenBank/DDBJ databases">
        <authorList>
            <person name="Schell T."/>
        </authorList>
    </citation>
    <scope>NUCLEOTIDE SEQUENCE</scope>
    <source>
        <strain evidence="1">M5</strain>
    </source>
</reference>
<gene>
    <name evidence="1" type="ORF">DGAL_LOCUS5182</name>
</gene>
<dbReference type="OrthoDB" id="6339098at2759"/>
<comment type="caution">
    <text evidence="1">The sequence shown here is derived from an EMBL/GenBank/DDBJ whole genome shotgun (WGS) entry which is preliminary data.</text>
</comment>
<evidence type="ECO:0008006" key="3">
    <source>
        <dbReference type="Google" id="ProtNLM"/>
    </source>
</evidence>
<accession>A0A8J2RIF4</accession>
<sequence length="338" mass="37026">MIYKVWLFVASGGYTKRLAAYSRRSAGVVCKVWSCRFQSNSAAQTKRGESMATHQCPLGIATLFIAFLINTSWAKSENSLPVLCPAVAPGIFGDLLQHYGCYLPGSDVFEDKMKPTKPSIVSSRMKPAIPSPPLLPKWLEDISSHLLNSTLLINKFNEEDNSVPVDETSTIVNEECGETCPSSPSWIPQCCSAETRLLYPLYGRSLTNDRLVPIAQDLNPQGIQQPVVYRHCLSEKTELVRGRCHQSTLPRLFFIPTTAGGYPYRQDLILVPSNCECLVTLGQETENGTEGADSQNLNTITSTISTLLTPGEGSGVGGVSSQESTIQDEGFILHQQDF</sequence>
<dbReference type="AlphaFoldDB" id="A0A8J2RIF4"/>
<organism evidence="1 2">
    <name type="scientific">Daphnia galeata</name>
    <dbReference type="NCBI Taxonomy" id="27404"/>
    <lineage>
        <taxon>Eukaryota</taxon>
        <taxon>Metazoa</taxon>
        <taxon>Ecdysozoa</taxon>
        <taxon>Arthropoda</taxon>
        <taxon>Crustacea</taxon>
        <taxon>Branchiopoda</taxon>
        <taxon>Diplostraca</taxon>
        <taxon>Cladocera</taxon>
        <taxon>Anomopoda</taxon>
        <taxon>Daphniidae</taxon>
        <taxon>Daphnia</taxon>
    </lineage>
</organism>
<dbReference type="PANTHER" id="PTHR41153">
    <property type="entry name" value="RE41427P"/>
    <property type="match status" value="1"/>
</dbReference>
<protein>
    <recommendedName>
        <fullName evidence="3">Spaetzle domain-containing protein</fullName>
    </recommendedName>
</protein>
<dbReference type="EMBL" id="CAKKLH010000090">
    <property type="protein sequence ID" value="CAH0102736.1"/>
    <property type="molecule type" value="Genomic_DNA"/>
</dbReference>
<evidence type="ECO:0000313" key="1">
    <source>
        <dbReference type="EMBL" id="CAH0102736.1"/>
    </source>
</evidence>
<evidence type="ECO:0000313" key="2">
    <source>
        <dbReference type="Proteomes" id="UP000789390"/>
    </source>
</evidence>
<proteinExistence type="predicted"/>